<dbReference type="InterPro" id="IPR007527">
    <property type="entry name" value="Znf_SWIM"/>
</dbReference>
<gene>
    <name evidence="22" type="ORF">AKO1_015264</name>
</gene>
<evidence type="ECO:0000256" key="9">
    <source>
        <dbReference type="ARBA" id="ARBA00022692"/>
    </source>
</evidence>
<keyword evidence="9" id="KW-0812">Transmembrane</keyword>
<evidence type="ECO:0000256" key="18">
    <source>
        <dbReference type="ARBA" id="ARBA00042865"/>
    </source>
</evidence>
<dbReference type="InterPro" id="IPR003406">
    <property type="entry name" value="Glyco_trans_14"/>
</dbReference>
<evidence type="ECO:0000256" key="1">
    <source>
        <dbReference type="ARBA" id="ARBA00004323"/>
    </source>
</evidence>
<accession>A0AAW2ZFC9</accession>
<keyword evidence="7" id="KW-0328">Glycosyltransferase</keyword>
<dbReference type="EMBL" id="JAOPGA020001401">
    <property type="protein sequence ID" value="KAL0488068.1"/>
    <property type="molecule type" value="Genomic_DNA"/>
</dbReference>
<dbReference type="GO" id="GO:0000139">
    <property type="term" value="C:Golgi membrane"/>
    <property type="evidence" value="ECO:0007669"/>
    <property type="project" value="UniProtKB-SubCell"/>
</dbReference>
<comment type="catalytic activity">
    <reaction evidence="19">
        <text>UDP-alpha-D-xylose + L-seryl-[protein] = 3-O-(beta-D-xylosyl)-L-seryl-[protein] + UDP + H(+)</text>
        <dbReference type="Rhea" id="RHEA:50192"/>
        <dbReference type="Rhea" id="RHEA-COMP:9863"/>
        <dbReference type="Rhea" id="RHEA-COMP:12567"/>
        <dbReference type="ChEBI" id="CHEBI:15378"/>
        <dbReference type="ChEBI" id="CHEBI:29999"/>
        <dbReference type="ChEBI" id="CHEBI:57632"/>
        <dbReference type="ChEBI" id="CHEBI:58223"/>
        <dbReference type="ChEBI" id="CHEBI:132085"/>
        <dbReference type="EC" id="2.4.2.26"/>
    </reaction>
</comment>
<dbReference type="Pfam" id="PF02485">
    <property type="entry name" value="Branch"/>
    <property type="match status" value="1"/>
</dbReference>
<keyword evidence="13" id="KW-1133">Transmembrane helix</keyword>
<keyword evidence="15" id="KW-0472">Membrane</keyword>
<keyword evidence="8" id="KW-0808">Transferase</keyword>
<keyword evidence="17" id="KW-0325">Glycoprotein</keyword>
<evidence type="ECO:0000256" key="20">
    <source>
        <dbReference type="PROSITE-ProRule" id="PRU00325"/>
    </source>
</evidence>
<reference evidence="22 23" key="1">
    <citation type="submission" date="2024-03" db="EMBL/GenBank/DDBJ databases">
        <title>The Acrasis kona genome and developmental transcriptomes reveal deep origins of eukaryotic multicellular pathways.</title>
        <authorList>
            <person name="Sheikh S."/>
            <person name="Fu C.-J."/>
            <person name="Brown M.W."/>
            <person name="Baldauf S.L."/>
        </authorList>
    </citation>
    <scope>NUCLEOTIDE SEQUENCE [LARGE SCALE GENOMIC DNA]</scope>
    <source>
        <strain evidence="22 23">ATCC MYA-3509</strain>
    </source>
</reference>
<dbReference type="Proteomes" id="UP001431209">
    <property type="component" value="Unassembled WGS sequence"/>
</dbReference>
<protein>
    <recommendedName>
        <fullName evidence="6">protein xylosyltransferase</fullName>
        <ecNumber evidence="6">2.4.2.26</ecNumber>
    </recommendedName>
    <alternativeName>
        <fullName evidence="18">Peptide O-xylosyltransferase</fullName>
    </alternativeName>
</protein>
<comment type="similarity">
    <text evidence="5">Belongs to the glycosyltransferase 14 family. XylT subfamily.</text>
</comment>
<evidence type="ECO:0000256" key="11">
    <source>
        <dbReference type="ARBA" id="ARBA00022824"/>
    </source>
</evidence>
<evidence type="ECO:0000256" key="15">
    <source>
        <dbReference type="ARBA" id="ARBA00023136"/>
    </source>
</evidence>
<evidence type="ECO:0000256" key="3">
    <source>
        <dbReference type="ARBA" id="ARBA00004840"/>
    </source>
</evidence>
<keyword evidence="12" id="KW-0735">Signal-anchor</keyword>
<feature type="domain" description="SWIM-type" evidence="21">
    <location>
        <begin position="50"/>
        <end position="84"/>
    </location>
</feature>
<organism evidence="22 23">
    <name type="scientific">Acrasis kona</name>
    <dbReference type="NCBI Taxonomy" id="1008807"/>
    <lineage>
        <taxon>Eukaryota</taxon>
        <taxon>Discoba</taxon>
        <taxon>Heterolobosea</taxon>
        <taxon>Tetramitia</taxon>
        <taxon>Eutetramitia</taxon>
        <taxon>Acrasidae</taxon>
        <taxon>Acrasis</taxon>
    </lineage>
</organism>
<keyword evidence="10" id="KW-0479">Metal-binding</keyword>
<dbReference type="GO" id="GO:0015012">
    <property type="term" value="P:heparan sulfate proteoglycan biosynthetic process"/>
    <property type="evidence" value="ECO:0007669"/>
    <property type="project" value="TreeGrafter"/>
</dbReference>
<evidence type="ECO:0000256" key="12">
    <source>
        <dbReference type="ARBA" id="ARBA00022968"/>
    </source>
</evidence>
<keyword evidence="11" id="KW-0256">Endoplasmic reticulum</keyword>
<sequence length="489" mass="55861">MVFSVWIYNAKDTPKVTHTEVFTTAAATTIDVGGPSNQFEFSSDVLRCGYGISISTKKSECCVCPQHSTGDRCEHITSHDQTYKKMTECYAHWDGINSMIEKWQDMDRVGATSNSMKKYIERLTAWGNGRSTCKDSVITAVDDFFHSIAAKYGPFKQNDAIMLKALHEYNNDMLKTNDKIESNFFSSPTPQRGKILFVLLSHKNTDLLMHLISAIVHPNHYYVVCLSRQLTDDHYKKVKNFIEELRVSNVALLPESMLIEGAWSDVSLMYMDMISVLYAFRRGWKDWAFKVPLSEAHFPIKKISELSAYLTLKRQNVVISDHYATADDRVRTTQIHLDGLCRNLYGWKFNGDWIFQKYPGLNPPQGGSQWHIMSRDVIMYLLGGKGPIEYMFATKHAAVPDEMYYHTVVNSLQSSKTWDWVNNARSPLPTDSVRVVKRLFTFLEFSGPNAREITPDDFGAMATSHKYFARKVSSISVAKQMIALFKINE</sequence>
<evidence type="ECO:0000313" key="22">
    <source>
        <dbReference type="EMBL" id="KAL0488068.1"/>
    </source>
</evidence>
<name>A0AAW2ZFC9_9EUKA</name>
<evidence type="ECO:0000256" key="6">
    <source>
        <dbReference type="ARBA" id="ARBA00011972"/>
    </source>
</evidence>
<keyword evidence="14" id="KW-0333">Golgi apparatus</keyword>
<evidence type="ECO:0000256" key="19">
    <source>
        <dbReference type="ARBA" id="ARBA00047847"/>
    </source>
</evidence>
<keyword evidence="20" id="KW-0863">Zinc-finger</keyword>
<dbReference type="PANTHER" id="PTHR46025:SF3">
    <property type="entry name" value="XYLOSYLTRANSFERASE OXT"/>
    <property type="match status" value="1"/>
</dbReference>
<comment type="pathway">
    <text evidence="3">Glycan metabolism; chondroitin sulfate biosynthesis.</text>
</comment>
<keyword evidence="20" id="KW-0862">Zinc</keyword>
<dbReference type="PANTHER" id="PTHR46025">
    <property type="entry name" value="XYLOSYLTRANSFERASE OXT"/>
    <property type="match status" value="1"/>
</dbReference>
<evidence type="ECO:0000256" key="10">
    <source>
        <dbReference type="ARBA" id="ARBA00022723"/>
    </source>
</evidence>
<dbReference type="GO" id="GO:0030158">
    <property type="term" value="F:protein xylosyltransferase activity"/>
    <property type="evidence" value="ECO:0007669"/>
    <property type="project" value="UniProtKB-EC"/>
</dbReference>
<dbReference type="GO" id="GO:0005789">
    <property type="term" value="C:endoplasmic reticulum membrane"/>
    <property type="evidence" value="ECO:0007669"/>
    <property type="project" value="UniProtKB-SubCell"/>
</dbReference>
<evidence type="ECO:0000256" key="2">
    <source>
        <dbReference type="ARBA" id="ARBA00004648"/>
    </source>
</evidence>
<comment type="subcellular location">
    <subcellularLocation>
        <location evidence="2">Endoplasmic reticulum membrane</location>
        <topology evidence="2">Single-pass type II membrane protein</topology>
    </subcellularLocation>
    <subcellularLocation>
        <location evidence="1">Golgi apparatus membrane</location>
        <topology evidence="1">Single-pass type II membrane protein</topology>
    </subcellularLocation>
</comment>
<evidence type="ECO:0000256" key="7">
    <source>
        <dbReference type="ARBA" id="ARBA00022676"/>
    </source>
</evidence>
<evidence type="ECO:0000256" key="5">
    <source>
        <dbReference type="ARBA" id="ARBA00010195"/>
    </source>
</evidence>
<evidence type="ECO:0000256" key="8">
    <source>
        <dbReference type="ARBA" id="ARBA00022679"/>
    </source>
</evidence>
<comment type="pathway">
    <text evidence="4">Glycan metabolism; heparan sulfate biosynthesis.</text>
</comment>
<keyword evidence="23" id="KW-1185">Reference proteome</keyword>
<evidence type="ECO:0000256" key="14">
    <source>
        <dbReference type="ARBA" id="ARBA00023034"/>
    </source>
</evidence>
<keyword evidence="16" id="KW-1015">Disulfide bond</keyword>
<evidence type="ECO:0000256" key="16">
    <source>
        <dbReference type="ARBA" id="ARBA00023157"/>
    </source>
</evidence>
<dbReference type="InterPro" id="IPR043538">
    <property type="entry name" value="XYLT"/>
</dbReference>
<proteinExistence type="inferred from homology"/>
<dbReference type="EC" id="2.4.2.26" evidence="6"/>
<evidence type="ECO:0000313" key="23">
    <source>
        <dbReference type="Proteomes" id="UP001431209"/>
    </source>
</evidence>
<dbReference type="PROSITE" id="PS50966">
    <property type="entry name" value="ZF_SWIM"/>
    <property type="match status" value="1"/>
</dbReference>
<evidence type="ECO:0000256" key="4">
    <source>
        <dbReference type="ARBA" id="ARBA00005093"/>
    </source>
</evidence>
<comment type="caution">
    <text evidence="22">The sequence shown here is derived from an EMBL/GenBank/DDBJ whole genome shotgun (WGS) entry which is preliminary data.</text>
</comment>
<evidence type="ECO:0000256" key="17">
    <source>
        <dbReference type="ARBA" id="ARBA00023180"/>
    </source>
</evidence>
<dbReference type="GO" id="GO:0008270">
    <property type="term" value="F:zinc ion binding"/>
    <property type="evidence" value="ECO:0007669"/>
    <property type="project" value="UniProtKB-KW"/>
</dbReference>
<evidence type="ECO:0000259" key="21">
    <source>
        <dbReference type="PROSITE" id="PS50966"/>
    </source>
</evidence>
<dbReference type="AlphaFoldDB" id="A0AAW2ZFC9"/>
<evidence type="ECO:0000256" key="13">
    <source>
        <dbReference type="ARBA" id="ARBA00022989"/>
    </source>
</evidence>
<dbReference type="GO" id="GO:0050650">
    <property type="term" value="P:chondroitin sulfate proteoglycan biosynthetic process"/>
    <property type="evidence" value="ECO:0007669"/>
    <property type="project" value="TreeGrafter"/>
</dbReference>